<sequence>MKREVVITPRAKMEVEEIFNYLETKWNNEVKRKFSNKINSTIQLIVENPELFPISSINKKIRKVVISKQTSLFYHYNIKHIVIVSVFDTRQNPNKLKDLK</sequence>
<dbReference type="Gene3D" id="3.30.2310.20">
    <property type="entry name" value="RelE-like"/>
    <property type="match status" value="1"/>
</dbReference>
<dbReference type="AlphaFoldDB" id="A0A1D9P9I9"/>
<dbReference type="EMBL" id="CP017774">
    <property type="protein sequence ID" value="AOZ98765.1"/>
    <property type="molecule type" value="Genomic_DNA"/>
</dbReference>
<dbReference type="OrthoDB" id="1098070at2"/>
<reference evidence="2 3" key="1">
    <citation type="submission" date="2016-10" db="EMBL/GenBank/DDBJ databases">
        <title>Complete Genome Sequence of Flavobacterium sp. PK15.</title>
        <authorList>
            <person name="Ekwe A."/>
            <person name="Kim S.B."/>
        </authorList>
    </citation>
    <scope>NUCLEOTIDE SEQUENCE [LARGE SCALE GENOMIC DNA]</scope>
    <source>
        <strain evidence="2 3">PK15</strain>
    </source>
</reference>
<evidence type="ECO:0000256" key="1">
    <source>
        <dbReference type="ARBA" id="ARBA00022649"/>
    </source>
</evidence>
<protein>
    <submittedName>
        <fullName evidence="2">Plasmid stabilization protein</fullName>
    </submittedName>
</protein>
<evidence type="ECO:0000313" key="3">
    <source>
        <dbReference type="Proteomes" id="UP000178198"/>
    </source>
</evidence>
<accession>A0A1D9P9I9</accession>
<dbReference type="InterPro" id="IPR007712">
    <property type="entry name" value="RelE/ParE_toxin"/>
</dbReference>
<name>A0A1D9P9I9_9FLAO</name>
<dbReference type="Proteomes" id="UP000178198">
    <property type="component" value="Chromosome"/>
</dbReference>
<evidence type="ECO:0000313" key="2">
    <source>
        <dbReference type="EMBL" id="AOZ98765.1"/>
    </source>
</evidence>
<proteinExistence type="predicted"/>
<dbReference type="RefSeq" id="WP_071184014.1">
    <property type="nucleotide sequence ID" value="NZ_CP017774.1"/>
</dbReference>
<dbReference type="KEGG" id="fcm:BIW12_04555"/>
<dbReference type="InterPro" id="IPR035093">
    <property type="entry name" value="RelE/ParE_toxin_dom_sf"/>
</dbReference>
<dbReference type="Pfam" id="PF05016">
    <property type="entry name" value="ParE_toxin"/>
    <property type="match status" value="1"/>
</dbReference>
<keyword evidence="3" id="KW-1185">Reference proteome</keyword>
<dbReference type="STRING" id="1306519.BIW12_04555"/>
<organism evidence="2 3">
    <name type="scientific">Flavobacterium commune</name>
    <dbReference type="NCBI Taxonomy" id="1306519"/>
    <lineage>
        <taxon>Bacteria</taxon>
        <taxon>Pseudomonadati</taxon>
        <taxon>Bacteroidota</taxon>
        <taxon>Flavobacteriia</taxon>
        <taxon>Flavobacteriales</taxon>
        <taxon>Flavobacteriaceae</taxon>
        <taxon>Flavobacterium</taxon>
    </lineage>
</organism>
<gene>
    <name evidence="2" type="ORF">BIW12_04555</name>
</gene>
<keyword evidence="1" id="KW-1277">Toxin-antitoxin system</keyword>